<dbReference type="GO" id="GO:0016787">
    <property type="term" value="F:hydrolase activity"/>
    <property type="evidence" value="ECO:0007669"/>
    <property type="project" value="UniProtKB-KW"/>
</dbReference>
<comment type="similarity">
    <text evidence="1 3">Belongs to the type-B carboxylesterase/lipase family.</text>
</comment>
<keyword evidence="3" id="KW-0732">Signal</keyword>
<protein>
    <recommendedName>
        <fullName evidence="3">Carboxylic ester hydrolase</fullName>
        <ecNumber evidence="3">3.1.1.-</ecNumber>
    </recommendedName>
</protein>
<keyword evidence="2 3" id="KW-0378">Hydrolase</keyword>
<evidence type="ECO:0000313" key="6">
    <source>
        <dbReference type="Proteomes" id="UP001628179"/>
    </source>
</evidence>
<sequence>MRSWLLLIASFHVLAVAIDSSGRTVDLGYSVYTSVFNSTSALNIWKGIRYAAPPLGPRRWQAPQPPAVNRTSTLLANAFGPACPQALSAKPGASSVFIPGNEDCLFLNVYSPEPQSEPSPSPGLPVLVVIHGGGYGLGDASQDMSAFINTNGNSLVAVTIQYRLGAFGFLASPEIKSRGVLNAGLLDQRFALEWVQEHISKFGGDPNRVTLYGVSAGAGSILLHAVAQNASTGTPLFKNLIAASPWIPTQPYFDDPTQIQHYRNFASLAGCRSQLNTFDCLVSKDSLTLQYAAHLVSTNPPTPHGNWAFIPVTDGSYVAGPPSLQLARAKVNGERLLVGNNANEGSLIPPSGIVTQDDLIAWLKENFRNLSETNITNILGIYPSDEGPVDPRSVRYETDGYGPGTAVNISQVATGQQQRCYNIYAEASVICPSYWFASAFSTSGKAAYHYQYSVPFAVHGADVAAYYGPPAENQGPDLVTAFRKIYGNFITKDDPSISNADANGPSSGIVDAPNPVSSWPRWTDTTPSLINLNQTGGTPYTIMSSTGVTVTQFRGPGLSNNFTLADAYTWEGGRGRRCEFWRRLSPYVPQ</sequence>
<organism evidence="5 6">
    <name type="scientific">Madurella fahalii</name>
    <dbReference type="NCBI Taxonomy" id="1157608"/>
    <lineage>
        <taxon>Eukaryota</taxon>
        <taxon>Fungi</taxon>
        <taxon>Dikarya</taxon>
        <taxon>Ascomycota</taxon>
        <taxon>Pezizomycotina</taxon>
        <taxon>Sordariomycetes</taxon>
        <taxon>Sordariomycetidae</taxon>
        <taxon>Sordariales</taxon>
        <taxon>Sordariales incertae sedis</taxon>
        <taxon>Madurella</taxon>
    </lineage>
</organism>
<dbReference type="Pfam" id="PF00135">
    <property type="entry name" value="COesterase"/>
    <property type="match status" value="1"/>
</dbReference>
<dbReference type="PROSITE" id="PS00122">
    <property type="entry name" value="CARBOXYLESTERASE_B_1"/>
    <property type="match status" value="1"/>
</dbReference>
<evidence type="ECO:0000313" key="5">
    <source>
        <dbReference type="EMBL" id="GAB1316190.1"/>
    </source>
</evidence>
<dbReference type="InterPro" id="IPR029058">
    <property type="entry name" value="AB_hydrolase_fold"/>
</dbReference>
<gene>
    <name evidence="5" type="ORF">MFIFM68171_06400</name>
</gene>
<dbReference type="InterPro" id="IPR002018">
    <property type="entry name" value="CarbesteraseB"/>
</dbReference>
<comment type="caution">
    <text evidence="5">The sequence shown here is derived from an EMBL/GenBank/DDBJ whole genome shotgun (WGS) entry which is preliminary data.</text>
</comment>
<dbReference type="PANTHER" id="PTHR11559">
    <property type="entry name" value="CARBOXYLESTERASE"/>
    <property type="match status" value="1"/>
</dbReference>
<dbReference type="InterPro" id="IPR050309">
    <property type="entry name" value="Type-B_Carboxylest/Lipase"/>
</dbReference>
<evidence type="ECO:0000256" key="3">
    <source>
        <dbReference type="RuleBase" id="RU361235"/>
    </source>
</evidence>
<evidence type="ECO:0000256" key="1">
    <source>
        <dbReference type="ARBA" id="ARBA00005964"/>
    </source>
</evidence>
<dbReference type="SUPFAM" id="SSF53474">
    <property type="entry name" value="alpha/beta-Hydrolases"/>
    <property type="match status" value="1"/>
</dbReference>
<dbReference type="InterPro" id="IPR019826">
    <property type="entry name" value="Carboxylesterase_B_AS"/>
</dbReference>
<name>A0ABQ0GEI9_9PEZI</name>
<dbReference type="PROSITE" id="PS00941">
    <property type="entry name" value="CARBOXYLESTERASE_B_2"/>
    <property type="match status" value="1"/>
</dbReference>
<dbReference type="GeneID" id="98177143"/>
<evidence type="ECO:0000256" key="2">
    <source>
        <dbReference type="ARBA" id="ARBA00022801"/>
    </source>
</evidence>
<dbReference type="Proteomes" id="UP001628179">
    <property type="component" value="Unassembled WGS sequence"/>
</dbReference>
<feature type="domain" description="Carboxylesterase type B" evidence="4">
    <location>
        <begin position="38"/>
        <end position="533"/>
    </location>
</feature>
<dbReference type="EMBL" id="BAAFSV010000003">
    <property type="protein sequence ID" value="GAB1316190.1"/>
    <property type="molecule type" value="Genomic_DNA"/>
</dbReference>
<accession>A0ABQ0GEI9</accession>
<keyword evidence="6" id="KW-1185">Reference proteome</keyword>
<dbReference type="RefSeq" id="XP_070917921.1">
    <property type="nucleotide sequence ID" value="XM_071061820.1"/>
</dbReference>
<proteinExistence type="inferred from homology"/>
<dbReference type="InterPro" id="IPR019819">
    <property type="entry name" value="Carboxylesterase_B_CS"/>
</dbReference>
<evidence type="ECO:0000259" key="4">
    <source>
        <dbReference type="Pfam" id="PF00135"/>
    </source>
</evidence>
<reference evidence="5 6" key="1">
    <citation type="submission" date="2024-09" db="EMBL/GenBank/DDBJ databases">
        <title>Itraconazole resistance in Madurella fahalii resulting from another homologue of gene encoding cytochrome P450 14-alpha sterol demethylase (CYP51).</title>
        <authorList>
            <person name="Yoshioka I."/>
            <person name="Fahal A.H."/>
            <person name="Kaneko S."/>
            <person name="Yaguchi T."/>
        </authorList>
    </citation>
    <scope>NUCLEOTIDE SEQUENCE [LARGE SCALE GENOMIC DNA]</scope>
    <source>
        <strain evidence="5 6">IFM 68171</strain>
    </source>
</reference>
<feature type="signal peptide" evidence="3">
    <location>
        <begin position="1"/>
        <end position="17"/>
    </location>
</feature>
<dbReference type="EC" id="3.1.1.-" evidence="3"/>
<dbReference type="Gene3D" id="3.40.50.1820">
    <property type="entry name" value="alpha/beta hydrolase"/>
    <property type="match status" value="1"/>
</dbReference>
<feature type="chain" id="PRO_5044964221" description="Carboxylic ester hydrolase" evidence="3">
    <location>
        <begin position="18"/>
        <end position="590"/>
    </location>
</feature>